<dbReference type="Pfam" id="PF13432">
    <property type="entry name" value="TPR_16"/>
    <property type="match status" value="1"/>
</dbReference>
<dbReference type="HOGENOM" id="CLU_366702_0_0_0"/>
<feature type="region of interest" description="Disordered" evidence="1">
    <location>
        <begin position="305"/>
        <end position="336"/>
    </location>
</feature>
<dbReference type="KEGG" id="dpd:Deipe_2115"/>
<dbReference type="SMART" id="SM00028">
    <property type="entry name" value="TPR"/>
    <property type="match status" value="3"/>
</dbReference>
<dbReference type="Gene3D" id="1.25.40.10">
    <property type="entry name" value="Tetratricopeptide repeat domain"/>
    <property type="match status" value="1"/>
</dbReference>
<dbReference type="InterPro" id="IPR011990">
    <property type="entry name" value="TPR-like_helical_dom_sf"/>
</dbReference>
<sequence>MNAPGKGRTVKNISSLGLACLLGLSFASVADAQTTLRAWSDSSALPPLAEHERRIAELSAGCVDEVDVSPSSPTLRAGGLPIEDAIRELEKRLAQMQPGSPGYAELERVLRELREQRKKSGGGAPGGPSMGASTDVTVTLERALEARVGRAAWTAFRSSVEVKSAERARGAAVVALARNIPEAALAALLAAHQLEPKNAAHLVNAAGVANSLGWAREALGLLKKAEALKPDPPSIMNIPGRAVLLNNKGHALLNLGRPRDAEAALREAVRLAPLLAEANTNLARALACQGKTAEAVKVFQEGMRRTPSAQAGKDHPVDTETPREGEAAPPLKRPEQSRLVRPAATVFDLSRGQNWTFPQAPLPRSLDDVLAMQDLYARIHAEGEARERALRAEYDALAARLRPRSPATTRRARDVHRAIATSFAEPGLSPLHKAAWDAHAQMLRAFDRGRRAAEEELERIPMDPLEVWQRECRRIYNGFLSDWHGRMMGQNDAIARYTTAAVQHKTAVAANVADAIQHQMLIVEVQLWAESMYYGTVAGFTWEYVTENLAGQALSCAATPGATISPEVAPKPSRLTFDPCPDALRGAKFGLSVGVASFGISCESFEMEVKTPSWIGAFANYSKGFNGGSSTVFFGVKADKSLGTAGVNVAASAAAGMYVRWGKKGLEDGGFRVAASAGASAGAGPVSYGKDYDLSQAAAALNVDFSVVSAVSYWTEEGT</sequence>
<dbReference type="AlphaFoldDB" id="L0A3P0"/>
<protein>
    <submittedName>
        <fullName evidence="3">Putative transcriptional regulator</fullName>
    </submittedName>
</protein>
<feature type="signal peptide" evidence="2">
    <location>
        <begin position="1"/>
        <end position="32"/>
    </location>
</feature>
<gene>
    <name evidence="3" type="ordered locus">Deipe_2115</name>
</gene>
<dbReference type="OrthoDB" id="52109at2"/>
<evidence type="ECO:0000256" key="2">
    <source>
        <dbReference type="SAM" id="SignalP"/>
    </source>
</evidence>
<dbReference type="EMBL" id="CP003382">
    <property type="protein sequence ID" value="AFZ67605.1"/>
    <property type="molecule type" value="Genomic_DNA"/>
</dbReference>
<dbReference type="RefSeq" id="WP_015235910.1">
    <property type="nucleotide sequence ID" value="NC_019793.1"/>
</dbReference>
<proteinExistence type="predicted"/>
<dbReference type="SUPFAM" id="SSF48452">
    <property type="entry name" value="TPR-like"/>
    <property type="match status" value="1"/>
</dbReference>
<dbReference type="InterPro" id="IPR019734">
    <property type="entry name" value="TPR_rpt"/>
</dbReference>
<evidence type="ECO:0000256" key="1">
    <source>
        <dbReference type="SAM" id="MobiDB-lite"/>
    </source>
</evidence>
<dbReference type="STRING" id="937777.Deipe_2115"/>
<dbReference type="eggNOG" id="COG0457">
    <property type="taxonomic scope" value="Bacteria"/>
</dbReference>
<feature type="chain" id="PRO_5003938980" evidence="2">
    <location>
        <begin position="33"/>
        <end position="719"/>
    </location>
</feature>
<evidence type="ECO:0000313" key="3">
    <source>
        <dbReference type="EMBL" id="AFZ67605.1"/>
    </source>
</evidence>
<evidence type="ECO:0000313" key="4">
    <source>
        <dbReference type="Proteomes" id="UP000010467"/>
    </source>
</evidence>
<name>L0A3P0_DEIPD</name>
<keyword evidence="4" id="KW-1185">Reference proteome</keyword>
<keyword evidence="2" id="KW-0732">Signal</keyword>
<dbReference type="Proteomes" id="UP000010467">
    <property type="component" value="Chromosome"/>
</dbReference>
<organism evidence="3 4">
    <name type="scientific">Deinococcus peraridilitoris (strain DSM 19664 / LMG 22246 / CIP 109416 / KR-200)</name>
    <dbReference type="NCBI Taxonomy" id="937777"/>
    <lineage>
        <taxon>Bacteria</taxon>
        <taxon>Thermotogati</taxon>
        <taxon>Deinococcota</taxon>
        <taxon>Deinococci</taxon>
        <taxon>Deinococcales</taxon>
        <taxon>Deinococcaceae</taxon>
        <taxon>Deinococcus</taxon>
    </lineage>
</organism>
<dbReference type="PATRIC" id="fig|937777.3.peg.2119"/>
<feature type="compositionally biased region" description="Basic and acidic residues" evidence="1">
    <location>
        <begin position="312"/>
        <end position="336"/>
    </location>
</feature>
<accession>L0A3P0</accession>
<reference evidence="4" key="1">
    <citation type="submission" date="2012-03" db="EMBL/GenBank/DDBJ databases">
        <title>Complete sequence of chromosome of Deinococcus peraridilitoris DSM 19664.</title>
        <authorList>
            <person name="Lucas S."/>
            <person name="Copeland A."/>
            <person name="Lapidus A."/>
            <person name="Glavina del Rio T."/>
            <person name="Dalin E."/>
            <person name="Tice H."/>
            <person name="Bruce D."/>
            <person name="Goodwin L."/>
            <person name="Pitluck S."/>
            <person name="Peters L."/>
            <person name="Mikhailova N."/>
            <person name="Lu M."/>
            <person name="Kyrpides N."/>
            <person name="Mavromatis K."/>
            <person name="Ivanova N."/>
            <person name="Brettin T."/>
            <person name="Detter J.C."/>
            <person name="Han C."/>
            <person name="Larimer F."/>
            <person name="Land M."/>
            <person name="Hauser L."/>
            <person name="Markowitz V."/>
            <person name="Cheng J.-F."/>
            <person name="Hugenholtz P."/>
            <person name="Woyke T."/>
            <person name="Wu D."/>
            <person name="Pukall R."/>
            <person name="Steenblock K."/>
            <person name="Brambilla E."/>
            <person name="Klenk H.-P."/>
            <person name="Eisen J.A."/>
        </authorList>
    </citation>
    <scope>NUCLEOTIDE SEQUENCE [LARGE SCALE GENOMIC DNA]</scope>
    <source>
        <strain evidence="4">DSM 19664 / LMG 22246 / CIP 109416 / KR-200</strain>
    </source>
</reference>